<accession>A0A804PHV8</accession>
<evidence type="ECO:0000256" key="1">
    <source>
        <dbReference type="SAM" id="MobiDB-lite"/>
    </source>
</evidence>
<dbReference type="Proteomes" id="UP000007305">
    <property type="component" value="Chromosome 5"/>
</dbReference>
<organism evidence="2 3">
    <name type="scientific">Zea mays</name>
    <name type="common">Maize</name>
    <dbReference type="NCBI Taxonomy" id="4577"/>
    <lineage>
        <taxon>Eukaryota</taxon>
        <taxon>Viridiplantae</taxon>
        <taxon>Streptophyta</taxon>
        <taxon>Embryophyta</taxon>
        <taxon>Tracheophyta</taxon>
        <taxon>Spermatophyta</taxon>
        <taxon>Magnoliopsida</taxon>
        <taxon>Liliopsida</taxon>
        <taxon>Poales</taxon>
        <taxon>Poaceae</taxon>
        <taxon>PACMAD clade</taxon>
        <taxon>Panicoideae</taxon>
        <taxon>Andropogonodae</taxon>
        <taxon>Andropogoneae</taxon>
        <taxon>Tripsacinae</taxon>
        <taxon>Zea</taxon>
    </lineage>
</organism>
<feature type="compositionally biased region" description="Low complexity" evidence="1">
    <location>
        <begin position="61"/>
        <end position="83"/>
    </location>
</feature>
<reference evidence="3" key="1">
    <citation type="journal article" date="2009" name="Science">
        <title>The B73 maize genome: complexity, diversity, and dynamics.</title>
        <authorList>
            <person name="Schnable P.S."/>
            <person name="Ware D."/>
            <person name="Fulton R.S."/>
            <person name="Stein J.C."/>
            <person name="Wei F."/>
            <person name="Pasternak S."/>
            <person name="Liang C."/>
            <person name="Zhang J."/>
            <person name="Fulton L."/>
            <person name="Graves T.A."/>
            <person name="Minx P."/>
            <person name="Reily A.D."/>
            <person name="Courtney L."/>
            <person name="Kruchowski S.S."/>
            <person name="Tomlinson C."/>
            <person name="Strong C."/>
            <person name="Delehaunty K."/>
            <person name="Fronick C."/>
            <person name="Courtney B."/>
            <person name="Rock S.M."/>
            <person name="Belter E."/>
            <person name="Du F."/>
            <person name="Kim K."/>
            <person name="Abbott R.M."/>
            <person name="Cotton M."/>
            <person name="Levy A."/>
            <person name="Marchetto P."/>
            <person name="Ochoa K."/>
            <person name="Jackson S.M."/>
            <person name="Gillam B."/>
            <person name="Chen W."/>
            <person name="Yan L."/>
            <person name="Higginbotham J."/>
            <person name="Cardenas M."/>
            <person name="Waligorski J."/>
            <person name="Applebaum E."/>
            <person name="Phelps L."/>
            <person name="Falcone J."/>
            <person name="Kanchi K."/>
            <person name="Thane T."/>
            <person name="Scimone A."/>
            <person name="Thane N."/>
            <person name="Henke J."/>
            <person name="Wang T."/>
            <person name="Ruppert J."/>
            <person name="Shah N."/>
            <person name="Rotter K."/>
            <person name="Hodges J."/>
            <person name="Ingenthron E."/>
            <person name="Cordes M."/>
            <person name="Kohlberg S."/>
            <person name="Sgro J."/>
            <person name="Delgado B."/>
            <person name="Mead K."/>
            <person name="Chinwalla A."/>
            <person name="Leonard S."/>
            <person name="Crouse K."/>
            <person name="Collura K."/>
            <person name="Kudrna D."/>
            <person name="Currie J."/>
            <person name="He R."/>
            <person name="Angelova A."/>
            <person name="Rajasekar S."/>
            <person name="Mueller T."/>
            <person name="Lomeli R."/>
            <person name="Scara G."/>
            <person name="Ko A."/>
            <person name="Delaney K."/>
            <person name="Wissotski M."/>
            <person name="Lopez G."/>
            <person name="Campos D."/>
            <person name="Braidotti M."/>
            <person name="Ashley E."/>
            <person name="Golser W."/>
            <person name="Kim H."/>
            <person name="Lee S."/>
            <person name="Lin J."/>
            <person name="Dujmic Z."/>
            <person name="Kim W."/>
            <person name="Talag J."/>
            <person name="Zuccolo A."/>
            <person name="Fan C."/>
            <person name="Sebastian A."/>
            <person name="Kramer M."/>
            <person name="Spiegel L."/>
            <person name="Nascimento L."/>
            <person name="Zutavern T."/>
            <person name="Miller B."/>
            <person name="Ambroise C."/>
            <person name="Muller S."/>
            <person name="Spooner W."/>
            <person name="Narechania A."/>
            <person name="Ren L."/>
            <person name="Wei S."/>
            <person name="Kumari S."/>
            <person name="Faga B."/>
            <person name="Levy M.J."/>
            <person name="McMahan L."/>
            <person name="Van Buren P."/>
            <person name="Vaughn M.W."/>
            <person name="Ying K."/>
            <person name="Yeh C.-T."/>
            <person name="Emrich S.J."/>
            <person name="Jia Y."/>
            <person name="Kalyanaraman A."/>
            <person name="Hsia A.-P."/>
            <person name="Barbazuk W.B."/>
            <person name="Baucom R.S."/>
            <person name="Brutnell T.P."/>
            <person name="Carpita N.C."/>
            <person name="Chaparro C."/>
            <person name="Chia J.-M."/>
            <person name="Deragon J.-M."/>
            <person name="Estill J.C."/>
            <person name="Fu Y."/>
            <person name="Jeddeloh J.A."/>
            <person name="Han Y."/>
            <person name="Lee H."/>
            <person name="Li P."/>
            <person name="Lisch D.R."/>
            <person name="Liu S."/>
            <person name="Liu Z."/>
            <person name="Nagel D.H."/>
            <person name="McCann M.C."/>
            <person name="SanMiguel P."/>
            <person name="Myers A.M."/>
            <person name="Nettleton D."/>
            <person name="Nguyen J."/>
            <person name="Penning B.W."/>
            <person name="Ponnala L."/>
            <person name="Schneider K.L."/>
            <person name="Schwartz D.C."/>
            <person name="Sharma A."/>
            <person name="Soderlund C."/>
            <person name="Springer N.M."/>
            <person name="Sun Q."/>
            <person name="Wang H."/>
            <person name="Waterman M."/>
            <person name="Westerman R."/>
            <person name="Wolfgruber T.K."/>
            <person name="Yang L."/>
            <person name="Yu Y."/>
            <person name="Zhang L."/>
            <person name="Zhou S."/>
            <person name="Zhu Q."/>
            <person name="Bennetzen J.L."/>
            <person name="Dawe R.K."/>
            <person name="Jiang J."/>
            <person name="Jiang N."/>
            <person name="Presting G.G."/>
            <person name="Wessler S.R."/>
            <person name="Aluru S."/>
            <person name="Martienssen R.A."/>
            <person name="Clifton S.W."/>
            <person name="McCombie W.R."/>
            <person name="Wing R.A."/>
            <person name="Wilson R.K."/>
        </authorList>
    </citation>
    <scope>NUCLEOTIDE SEQUENCE [LARGE SCALE GENOMIC DNA]</scope>
    <source>
        <strain evidence="3">cv. B73</strain>
    </source>
</reference>
<protein>
    <submittedName>
        <fullName evidence="2">Uncharacterized protein</fullName>
    </submittedName>
</protein>
<sequence>MCASPPATFRRKSRSRTPSDPGTRSRTNTDGPAAVHTTSPKPDYPPRRLPPHSEISQQPRALPVPSTLASLPSLSSSGSTRAGSEGGTEVDWSREGHRHAGLIDVLVIGLSVGGKRGRRGGGSEPWRVGDLRGRKRRRRRASSWEHWEVRDWVQPCGWVA</sequence>
<dbReference type="EnsemblPlants" id="Zm00001eb240830_T001">
    <property type="protein sequence ID" value="Zm00001eb240830_P001"/>
    <property type="gene ID" value="Zm00001eb240830"/>
</dbReference>
<reference evidence="2" key="3">
    <citation type="submission" date="2021-05" db="UniProtKB">
        <authorList>
            <consortium name="EnsemblPlants"/>
        </authorList>
    </citation>
    <scope>IDENTIFICATION</scope>
    <source>
        <strain evidence="2">cv. B73</strain>
    </source>
</reference>
<feature type="region of interest" description="Disordered" evidence="1">
    <location>
        <begin position="1"/>
        <end position="96"/>
    </location>
</feature>
<evidence type="ECO:0000313" key="3">
    <source>
        <dbReference type="Proteomes" id="UP000007305"/>
    </source>
</evidence>
<evidence type="ECO:0000313" key="2">
    <source>
        <dbReference type="EnsemblPlants" id="Zm00001eb240830_P001"/>
    </source>
</evidence>
<feature type="compositionally biased region" description="Polar residues" evidence="1">
    <location>
        <begin position="16"/>
        <end position="30"/>
    </location>
</feature>
<dbReference type="Gramene" id="Zm00001eb240830_T001">
    <property type="protein sequence ID" value="Zm00001eb240830_P001"/>
    <property type="gene ID" value="Zm00001eb240830"/>
</dbReference>
<keyword evidence="3" id="KW-1185">Reference proteome</keyword>
<proteinExistence type="predicted"/>
<dbReference type="InParanoid" id="A0A804PHV8"/>
<dbReference type="AlphaFoldDB" id="A0A804PHV8"/>
<reference evidence="2" key="2">
    <citation type="submission" date="2019-07" db="EMBL/GenBank/DDBJ databases">
        <authorList>
            <person name="Seetharam A."/>
            <person name="Woodhouse M."/>
            <person name="Cannon E."/>
        </authorList>
    </citation>
    <scope>NUCLEOTIDE SEQUENCE [LARGE SCALE GENOMIC DNA]</scope>
    <source>
        <strain evidence="2">cv. B73</strain>
    </source>
</reference>
<name>A0A804PHV8_MAIZE</name>